<evidence type="ECO:0000256" key="6">
    <source>
        <dbReference type="ARBA" id="ARBA00022989"/>
    </source>
</evidence>
<evidence type="ECO:0000313" key="9">
    <source>
        <dbReference type="EMBL" id="HGZ43051.1"/>
    </source>
</evidence>
<evidence type="ECO:0000256" key="5">
    <source>
        <dbReference type="ARBA" id="ARBA00022692"/>
    </source>
</evidence>
<feature type="transmembrane region" description="Helical" evidence="8">
    <location>
        <begin position="106"/>
        <end position="126"/>
    </location>
</feature>
<keyword evidence="5 8" id="KW-0812">Transmembrane</keyword>
<feature type="transmembrane region" description="Helical" evidence="8">
    <location>
        <begin position="232"/>
        <end position="250"/>
    </location>
</feature>
<evidence type="ECO:0000256" key="3">
    <source>
        <dbReference type="ARBA" id="ARBA00022676"/>
    </source>
</evidence>
<evidence type="ECO:0000256" key="7">
    <source>
        <dbReference type="ARBA" id="ARBA00023136"/>
    </source>
</evidence>
<evidence type="ECO:0000256" key="4">
    <source>
        <dbReference type="ARBA" id="ARBA00022679"/>
    </source>
</evidence>
<feature type="transmembrane region" description="Helical" evidence="8">
    <location>
        <begin position="379"/>
        <end position="401"/>
    </location>
</feature>
<feature type="transmembrane region" description="Helical" evidence="8">
    <location>
        <begin position="326"/>
        <end position="348"/>
    </location>
</feature>
<keyword evidence="6 8" id="KW-1133">Transmembrane helix</keyword>
<proteinExistence type="predicted"/>
<sequence>MSGGAPRAARRPAAGAAARAAHARALVPWVLLLAGAHLARVTLAARAPLIEVDGAYWAAVARAFATGDPMAWSPAWPPLFPWLAAHAARALSAAGAPPGPALFESALRLVASLAGTLTLVPLWWLARRVAGRTAAWGAVVLAAAHPRLLEYSAAALAESTFTLCVVTACACAAWADGAGTAAPARPRRRALLDAAAGAAFGLAFLARPEGLALGGAAWIAGLAGRARRARPLFVAALLLVSAPWLLALHARLGHWSLGEKGAYNFARAHRALYERHVGPLAPLAARVNDGPELAAAAPPAPGGAAALVARAPGEVAAAALGRFGRLALSSLPAAAYLPYVLLAAAGVALVRPAAWRPAFVPVAAMLVLYAPFSADRRFLVPAVPFVLVAAGAALGALAARLPPRARLAGGAALALACAGGFAYAWAGAGHDEGSEQRRAGEWLRAAWRDAAPSAARFGGRPVVMARKPWVAHYAGGVIAELPDAPPESLVALARRKGVDVIVADDRAAAGDRPQLAAWVAGGAGAAGLPTLWRGAVREGGRRLRVVLLDARPPAPGATAAP</sequence>
<name>A0A832I1J3_UNCEI</name>
<keyword evidence="7 8" id="KW-0472">Membrane</keyword>
<dbReference type="PANTHER" id="PTHR33908">
    <property type="entry name" value="MANNOSYLTRANSFERASE YKCB-RELATED"/>
    <property type="match status" value="1"/>
</dbReference>
<dbReference type="InterPro" id="IPR050297">
    <property type="entry name" value="LipidA_mod_glycosyltrf_83"/>
</dbReference>
<dbReference type="GO" id="GO:0005886">
    <property type="term" value="C:plasma membrane"/>
    <property type="evidence" value="ECO:0007669"/>
    <property type="project" value="UniProtKB-SubCell"/>
</dbReference>
<keyword evidence="2" id="KW-1003">Cell membrane</keyword>
<keyword evidence="3" id="KW-0328">Glycosyltransferase</keyword>
<comment type="caution">
    <text evidence="9">The sequence shown here is derived from an EMBL/GenBank/DDBJ whole genome shotgun (WGS) entry which is preliminary data.</text>
</comment>
<feature type="transmembrane region" description="Helical" evidence="8">
    <location>
        <begin position="407"/>
        <end position="428"/>
    </location>
</feature>
<dbReference type="GO" id="GO:0016763">
    <property type="term" value="F:pentosyltransferase activity"/>
    <property type="evidence" value="ECO:0007669"/>
    <property type="project" value="TreeGrafter"/>
</dbReference>
<dbReference type="GO" id="GO:0009103">
    <property type="term" value="P:lipopolysaccharide biosynthetic process"/>
    <property type="evidence" value="ECO:0007669"/>
    <property type="project" value="UniProtKB-ARBA"/>
</dbReference>
<protein>
    <submittedName>
        <fullName evidence="9">Phospholipid carrier-dependent glycosyltransferase</fullName>
    </submittedName>
</protein>
<reference evidence="9" key="1">
    <citation type="journal article" date="2020" name="mSystems">
        <title>Genome- and Community-Level Interaction Insights into Carbon Utilization and Element Cycling Functions of Hydrothermarchaeota in Hydrothermal Sediment.</title>
        <authorList>
            <person name="Zhou Z."/>
            <person name="Liu Y."/>
            <person name="Xu W."/>
            <person name="Pan J."/>
            <person name="Luo Z.H."/>
            <person name="Li M."/>
        </authorList>
    </citation>
    <scope>NUCLEOTIDE SEQUENCE [LARGE SCALE GENOMIC DNA]</scope>
    <source>
        <strain evidence="9">SpSt-381</strain>
    </source>
</reference>
<gene>
    <name evidence="9" type="ORF">ENR23_06445</name>
</gene>
<dbReference type="AlphaFoldDB" id="A0A832I1J3"/>
<evidence type="ECO:0000256" key="2">
    <source>
        <dbReference type="ARBA" id="ARBA00022475"/>
    </source>
</evidence>
<organism evidence="9">
    <name type="scientific">Eiseniibacteriota bacterium</name>
    <dbReference type="NCBI Taxonomy" id="2212470"/>
    <lineage>
        <taxon>Bacteria</taxon>
        <taxon>Candidatus Eiseniibacteriota</taxon>
    </lineage>
</organism>
<evidence type="ECO:0000256" key="1">
    <source>
        <dbReference type="ARBA" id="ARBA00004651"/>
    </source>
</evidence>
<dbReference type="EMBL" id="DSQF01000012">
    <property type="protein sequence ID" value="HGZ43051.1"/>
    <property type="molecule type" value="Genomic_DNA"/>
</dbReference>
<keyword evidence="4 9" id="KW-0808">Transferase</keyword>
<accession>A0A832I1J3</accession>
<feature type="transmembrane region" description="Helical" evidence="8">
    <location>
        <begin position="354"/>
        <end position="372"/>
    </location>
</feature>
<evidence type="ECO:0000256" key="8">
    <source>
        <dbReference type="SAM" id="Phobius"/>
    </source>
</evidence>
<dbReference type="PANTHER" id="PTHR33908:SF11">
    <property type="entry name" value="MEMBRANE PROTEIN"/>
    <property type="match status" value="1"/>
</dbReference>
<comment type="subcellular location">
    <subcellularLocation>
        <location evidence="1">Cell membrane</location>
        <topology evidence="1">Multi-pass membrane protein</topology>
    </subcellularLocation>
</comment>